<sequence>MTFDATDHPHRRRNLLTDEWVLVSPHRARRPWQGEEAPPAPPRGPSHDPSCYLCAGNVRMGGARNPDYAGTFVFANDFAAMLPDTPPPPSDPLFPAEGAWGEARVICFSPDHSRTLPELDDAARRAIVDTWAAQSAELGARWSHVQLFENKGAMMGCSSPHPHGQVWASDFVPQHVAREDECQRAWLAETGEVLLDAVAAREAGGVREVEANAHWLAIVPWWAAWPFETLIVARDPVVRMEELSDAARDALAQLLGRLMARYDNLFGVSFPYSFGWHGCPHGIADTKPWRLHAHVYPPLLRSATVRKFMVGFEMLGEPQRDLTPEQAAERLRAASPILETRA</sequence>
<evidence type="ECO:0000256" key="7">
    <source>
        <dbReference type="ARBA" id="ARBA00022679"/>
    </source>
</evidence>
<evidence type="ECO:0000256" key="8">
    <source>
        <dbReference type="ARBA" id="ARBA00022695"/>
    </source>
</evidence>
<evidence type="ECO:0000256" key="15">
    <source>
        <dbReference type="SAM" id="MobiDB-lite"/>
    </source>
</evidence>
<keyword evidence="12 14" id="KW-0119">Carbohydrate metabolism</keyword>
<dbReference type="InterPro" id="IPR036265">
    <property type="entry name" value="HIT-like_sf"/>
</dbReference>
<comment type="catalytic activity">
    <reaction evidence="1 14">
        <text>alpha-D-galactose 1-phosphate + UDP-alpha-D-glucose = alpha-D-glucose 1-phosphate + UDP-alpha-D-galactose</text>
        <dbReference type="Rhea" id="RHEA:13989"/>
        <dbReference type="ChEBI" id="CHEBI:58336"/>
        <dbReference type="ChEBI" id="CHEBI:58601"/>
        <dbReference type="ChEBI" id="CHEBI:58885"/>
        <dbReference type="ChEBI" id="CHEBI:66914"/>
        <dbReference type="EC" id="2.7.7.12"/>
    </reaction>
</comment>
<evidence type="ECO:0000256" key="14">
    <source>
        <dbReference type="RuleBase" id="RU000506"/>
    </source>
</evidence>
<gene>
    <name evidence="18" type="ORF">Q5H91_14420</name>
</gene>
<accession>A0ABT9ENJ6</accession>
<dbReference type="Pfam" id="PF02744">
    <property type="entry name" value="GalP_UDP_tr_C"/>
    <property type="match status" value="1"/>
</dbReference>
<keyword evidence="8 14" id="KW-0548">Nucleotidyltransferase</keyword>
<evidence type="ECO:0000256" key="2">
    <source>
        <dbReference type="ARBA" id="ARBA00001947"/>
    </source>
</evidence>
<keyword evidence="19" id="KW-1185">Reference proteome</keyword>
<organism evidence="18 19">
    <name type="scientific">Sphingomonas aurea</name>
    <dbReference type="NCBI Taxonomy" id="3063994"/>
    <lineage>
        <taxon>Bacteria</taxon>
        <taxon>Pseudomonadati</taxon>
        <taxon>Pseudomonadota</taxon>
        <taxon>Alphaproteobacteria</taxon>
        <taxon>Sphingomonadales</taxon>
        <taxon>Sphingomonadaceae</taxon>
        <taxon>Sphingomonas</taxon>
    </lineage>
</organism>
<comment type="caution">
    <text evidence="18">The sequence shown here is derived from an EMBL/GenBank/DDBJ whole genome shotgun (WGS) entry which is preliminary data.</text>
</comment>
<evidence type="ECO:0000256" key="6">
    <source>
        <dbReference type="ARBA" id="ARBA00016340"/>
    </source>
</evidence>
<evidence type="ECO:0000256" key="10">
    <source>
        <dbReference type="ARBA" id="ARBA00022833"/>
    </source>
</evidence>
<dbReference type="CDD" id="cd00608">
    <property type="entry name" value="GalT"/>
    <property type="match status" value="1"/>
</dbReference>
<evidence type="ECO:0000256" key="9">
    <source>
        <dbReference type="ARBA" id="ARBA00022723"/>
    </source>
</evidence>
<reference evidence="18 19" key="1">
    <citation type="submission" date="2023-07" db="EMBL/GenBank/DDBJ databases">
        <authorList>
            <person name="Kim M.K."/>
        </authorList>
    </citation>
    <scope>NUCLEOTIDE SEQUENCE [LARGE SCALE GENOMIC DNA]</scope>
    <source>
        <strain evidence="18 19">KR1UV-12</strain>
    </source>
</reference>
<comment type="cofactor">
    <cofactor evidence="2">
        <name>Zn(2+)</name>
        <dbReference type="ChEBI" id="CHEBI:29105"/>
    </cofactor>
</comment>
<feature type="domain" description="Galactose-1-phosphate uridyl transferase N-terminal" evidence="16">
    <location>
        <begin position="2"/>
        <end position="173"/>
    </location>
</feature>
<dbReference type="Gene3D" id="3.30.428.10">
    <property type="entry name" value="HIT-like"/>
    <property type="match status" value="2"/>
</dbReference>
<evidence type="ECO:0000313" key="18">
    <source>
        <dbReference type="EMBL" id="MDP1028415.1"/>
    </source>
</evidence>
<evidence type="ECO:0000259" key="17">
    <source>
        <dbReference type="Pfam" id="PF02744"/>
    </source>
</evidence>
<proteinExistence type="inferred from homology"/>
<evidence type="ECO:0000256" key="12">
    <source>
        <dbReference type="ARBA" id="ARBA00023277"/>
    </source>
</evidence>
<dbReference type="PANTHER" id="PTHR11943:SF1">
    <property type="entry name" value="GALACTOSE-1-PHOSPHATE URIDYLYLTRANSFERASE"/>
    <property type="match status" value="1"/>
</dbReference>
<evidence type="ECO:0000259" key="16">
    <source>
        <dbReference type="Pfam" id="PF01087"/>
    </source>
</evidence>
<feature type="domain" description="Galactose-1-phosphate uridyl transferase C-terminal" evidence="17">
    <location>
        <begin position="181"/>
        <end position="334"/>
    </location>
</feature>
<dbReference type="PIRSF" id="PIRSF000808">
    <property type="entry name" value="GalT"/>
    <property type="match status" value="1"/>
</dbReference>
<dbReference type="GO" id="GO:0008108">
    <property type="term" value="F:UDP-glucose:hexose-1-phosphate uridylyltransferase activity"/>
    <property type="evidence" value="ECO:0007669"/>
    <property type="project" value="UniProtKB-EC"/>
</dbReference>
<dbReference type="SUPFAM" id="SSF54197">
    <property type="entry name" value="HIT-like"/>
    <property type="match status" value="2"/>
</dbReference>
<dbReference type="InterPro" id="IPR005850">
    <property type="entry name" value="GalP_Utransf_C"/>
</dbReference>
<dbReference type="Pfam" id="PF01087">
    <property type="entry name" value="GalP_UDP_transf"/>
    <property type="match status" value="1"/>
</dbReference>
<keyword evidence="7 14" id="KW-0808">Transferase</keyword>
<dbReference type="InterPro" id="IPR001937">
    <property type="entry name" value="GalP_UDPtransf1"/>
</dbReference>
<feature type="region of interest" description="Disordered" evidence="15">
    <location>
        <begin position="28"/>
        <end position="47"/>
    </location>
</feature>
<evidence type="ECO:0000256" key="1">
    <source>
        <dbReference type="ARBA" id="ARBA00001107"/>
    </source>
</evidence>
<dbReference type="PROSITE" id="PS00117">
    <property type="entry name" value="GAL_P_UDP_TRANSF_I"/>
    <property type="match status" value="1"/>
</dbReference>
<dbReference type="EC" id="2.7.7.12" evidence="5 13"/>
<keyword evidence="9 14" id="KW-0479">Metal-binding</keyword>
<keyword evidence="10" id="KW-0862">Zinc</keyword>
<evidence type="ECO:0000256" key="13">
    <source>
        <dbReference type="NCBIfam" id="TIGR00209"/>
    </source>
</evidence>
<evidence type="ECO:0000256" key="11">
    <source>
        <dbReference type="ARBA" id="ARBA00023144"/>
    </source>
</evidence>
<comment type="similarity">
    <text evidence="4 14">Belongs to the galactose-1-phosphate uridylyltransferase type 1 family.</text>
</comment>
<dbReference type="Proteomes" id="UP001230685">
    <property type="component" value="Unassembled WGS sequence"/>
</dbReference>
<name>A0ABT9ENJ6_9SPHN</name>
<dbReference type="EMBL" id="JAUUDS010000009">
    <property type="protein sequence ID" value="MDP1028415.1"/>
    <property type="molecule type" value="Genomic_DNA"/>
</dbReference>
<dbReference type="NCBIfam" id="NF008724">
    <property type="entry name" value="PRK11720.1"/>
    <property type="match status" value="1"/>
</dbReference>
<dbReference type="RefSeq" id="WP_305174143.1">
    <property type="nucleotide sequence ID" value="NZ_JAUUDS010000009.1"/>
</dbReference>
<dbReference type="InterPro" id="IPR019779">
    <property type="entry name" value="GalP_UDPtransf1_His-AS"/>
</dbReference>
<evidence type="ECO:0000313" key="19">
    <source>
        <dbReference type="Proteomes" id="UP001230685"/>
    </source>
</evidence>
<keyword evidence="11 14" id="KW-0299">Galactose metabolism</keyword>
<evidence type="ECO:0000256" key="3">
    <source>
        <dbReference type="ARBA" id="ARBA00004947"/>
    </source>
</evidence>
<evidence type="ECO:0000256" key="5">
    <source>
        <dbReference type="ARBA" id="ARBA00012384"/>
    </source>
</evidence>
<dbReference type="PANTHER" id="PTHR11943">
    <property type="entry name" value="GALACTOSE-1-PHOSPHATE URIDYLYLTRANSFERASE"/>
    <property type="match status" value="1"/>
</dbReference>
<dbReference type="NCBIfam" id="TIGR00209">
    <property type="entry name" value="galT_1"/>
    <property type="match status" value="1"/>
</dbReference>
<dbReference type="InterPro" id="IPR005849">
    <property type="entry name" value="GalP_Utransf_N"/>
</dbReference>
<comment type="pathway">
    <text evidence="3 14">Carbohydrate metabolism; galactose metabolism.</text>
</comment>
<protein>
    <recommendedName>
        <fullName evidence="6 13">Galactose-1-phosphate uridylyltransferase</fullName>
        <ecNumber evidence="5 13">2.7.7.12</ecNumber>
    </recommendedName>
</protein>
<evidence type="ECO:0000256" key="4">
    <source>
        <dbReference type="ARBA" id="ARBA00010951"/>
    </source>
</evidence>